<name>A0A834WMA7_9FABA</name>
<sequence length="113" mass="12729">MAFSRGGNLEGGVNREGITYYNNLIKELSSKGWLRLAMHLSAKNSRATTIHKEKFNNPIIYITEHGVDEVNDAQHKGTTVEDPDSTDTWTERAFGMRNAVQHHLSVEGKEFPD</sequence>
<dbReference type="AlphaFoldDB" id="A0A834WMA7"/>
<proteinExistence type="predicted"/>
<comment type="caution">
    <text evidence="1">The sequence shown here is derived from an EMBL/GenBank/DDBJ whole genome shotgun (WGS) entry which is preliminary data.</text>
</comment>
<protein>
    <submittedName>
        <fullName evidence="1">Beta-glucosidase 13-like</fullName>
    </submittedName>
</protein>
<dbReference type="Proteomes" id="UP000634136">
    <property type="component" value="Unassembled WGS sequence"/>
</dbReference>
<gene>
    <name evidence="1" type="ORF">G2W53_022640</name>
</gene>
<dbReference type="EMBL" id="JAAIUW010000007">
    <property type="protein sequence ID" value="KAF7824496.1"/>
    <property type="molecule type" value="Genomic_DNA"/>
</dbReference>
<accession>A0A834WMA7</accession>
<organism evidence="1 2">
    <name type="scientific">Senna tora</name>
    <dbReference type="NCBI Taxonomy" id="362788"/>
    <lineage>
        <taxon>Eukaryota</taxon>
        <taxon>Viridiplantae</taxon>
        <taxon>Streptophyta</taxon>
        <taxon>Embryophyta</taxon>
        <taxon>Tracheophyta</taxon>
        <taxon>Spermatophyta</taxon>
        <taxon>Magnoliopsida</taxon>
        <taxon>eudicotyledons</taxon>
        <taxon>Gunneridae</taxon>
        <taxon>Pentapetalae</taxon>
        <taxon>rosids</taxon>
        <taxon>fabids</taxon>
        <taxon>Fabales</taxon>
        <taxon>Fabaceae</taxon>
        <taxon>Caesalpinioideae</taxon>
        <taxon>Cassia clade</taxon>
        <taxon>Senna</taxon>
    </lineage>
</organism>
<evidence type="ECO:0000313" key="1">
    <source>
        <dbReference type="EMBL" id="KAF7824496.1"/>
    </source>
</evidence>
<reference evidence="1" key="1">
    <citation type="submission" date="2020-09" db="EMBL/GenBank/DDBJ databases">
        <title>Genome-Enabled Discovery of Anthraquinone Biosynthesis in Senna tora.</title>
        <authorList>
            <person name="Kang S.-H."/>
            <person name="Pandey R.P."/>
            <person name="Lee C.-M."/>
            <person name="Sim J.-S."/>
            <person name="Jeong J.-T."/>
            <person name="Choi B.-S."/>
            <person name="Jung M."/>
            <person name="Ginzburg D."/>
            <person name="Zhao K."/>
            <person name="Won S.Y."/>
            <person name="Oh T.-J."/>
            <person name="Yu Y."/>
            <person name="Kim N.-H."/>
            <person name="Lee O.R."/>
            <person name="Lee T.-H."/>
            <person name="Bashyal P."/>
            <person name="Kim T.-S."/>
            <person name="Lee W.-H."/>
            <person name="Kawkins C."/>
            <person name="Kim C.-K."/>
            <person name="Kim J.S."/>
            <person name="Ahn B.O."/>
            <person name="Rhee S.Y."/>
            <person name="Sohng J.K."/>
        </authorList>
    </citation>
    <scope>NUCLEOTIDE SEQUENCE</scope>
    <source>
        <tissue evidence="1">Leaf</tissue>
    </source>
</reference>
<keyword evidence="2" id="KW-1185">Reference proteome</keyword>
<evidence type="ECO:0000313" key="2">
    <source>
        <dbReference type="Proteomes" id="UP000634136"/>
    </source>
</evidence>